<dbReference type="PROSITE" id="PS51257">
    <property type="entry name" value="PROKAR_LIPOPROTEIN"/>
    <property type="match status" value="1"/>
</dbReference>
<organism evidence="1 2">
    <name type="scientific">Flavobacterium azooxidireducens</name>
    <dbReference type="NCBI Taxonomy" id="1871076"/>
    <lineage>
        <taxon>Bacteria</taxon>
        <taxon>Pseudomonadati</taxon>
        <taxon>Bacteroidota</taxon>
        <taxon>Flavobacteriia</taxon>
        <taxon>Flavobacteriales</taxon>
        <taxon>Flavobacteriaceae</taxon>
        <taxon>Flavobacterium</taxon>
    </lineage>
</organism>
<proteinExistence type="predicted"/>
<dbReference type="InterPro" id="IPR036116">
    <property type="entry name" value="FN3_sf"/>
</dbReference>
<dbReference type="SUPFAM" id="SSF49265">
    <property type="entry name" value="Fibronectin type III"/>
    <property type="match status" value="1"/>
</dbReference>
<dbReference type="EMBL" id="CP096205">
    <property type="protein sequence ID" value="UPQ78620.1"/>
    <property type="molecule type" value="Genomic_DNA"/>
</dbReference>
<evidence type="ECO:0000313" key="2">
    <source>
        <dbReference type="Proteomes" id="UP000830583"/>
    </source>
</evidence>
<gene>
    <name evidence="1" type="ORF">M0M57_13440</name>
</gene>
<evidence type="ECO:0000313" key="1">
    <source>
        <dbReference type="EMBL" id="UPQ78620.1"/>
    </source>
</evidence>
<sequence length="264" mass="28691">MKKFIALVLFVSLLSGCEIENINYKVPLVISYEPENVLTNSAILGGIVLAEGGKDVTEYGVVVSTSENPTINDTKVVIGNRLGEFFIAYSNLQPATTYFYRAYGVNEVGAGYGESYQFTTGVATPCNPTQPNRVDYGFGQLNVNNVSLNEDAYYSESGNLEFEATSSFSAARIFVSFNEINANYPLTGEYTITNESNFNSFNNLSKGKARLNIMNFGMGGPAAATAQPGTKIYVENDGFVMTIIFCNTSMGNYSLNGKFSKVIN</sequence>
<dbReference type="RefSeq" id="WP_248433549.1">
    <property type="nucleotide sequence ID" value="NZ_CP096205.1"/>
</dbReference>
<reference evidence="1" key="1">
    <citation type="submission" date="2022-04" db="EMBL/GenBank/DDBJ databases">
        <title>Consumption of N2O by Flavobacterium azooxidireducens sp. nov. isolated from Decomposing Leaf Litter of Phragmites australis (Cav.).</title>
        <authorList>
            <person name="Behrendt U."/>
            <person name="Spanner T."/>
            <person name="Augustin J."/>
            <person name="Horn M.A."/>
            <person name="Kolb S."/>
            <person name="Ulrich A."/>
        </authorList>
    </citation>
    <scope>NUCLEOTIDE SEQUENCE</scope>
    <source>
        <strain evidence="1">IGB 4-14</strain>
    </source>
</reference>
<protein>
    <submittedName>
        <fullName evidence="1">Fibronectin type III domain-containing protein</fullName>
    </submittedName>
</protein>
<keyword evidence="2" id="KW-1185">Reference proteome</keyword>
<accession>A0ABY4KCV3</accession>
<dbReference type="Proteomes" id="UP000830583">
    <property type="component" value="Chromosome"/>
</dbReference>
<name>A0ABY4KCV3_9FLAO</name>